<dbReference type="AlphaFoldDB" id="A0A7I8VB78"/>
<evidence type="ECO:0000313" key="3">
    <source>
        <dbReference type="Proteomes" id="UP000549394"/>
    </source>
</evidence>
<accession>A0A7I8VB78</accession>
<sequence>MKEGNTEVVKATENSTSKPPPLRRNHFSFEDVYRFRNRHEMQNQQKEEDSVSLQSIESSNTSACPSGRASPPEMTDVGKGRLGFQLANWLSNQQCLQEKVSAKRANLQKCHTNFNKVFKQFTNRDLNAVSPANW</sequence>
<feature type="region of interest" description="Disordered" evidence="1">
    <location>
        <begin position="40"/>
        <end position="78"/>
    </location>
</feature>
<evidence type="ECO:0000256" key="1">
    <source>
        <dbReference type="SAM" id="MobiDB-lite"/>
    </source>
</evidence>
<keyword evidence="3" id="KW-1185">Reference proteome</keyword>
<proteinExistence type="predicted"/>
<name>A0A7I8VB78_9ANNE</name>
<comment type="caution">
    <text evidence="2">The sequence shown here is derived from an EMBL/GenBank/DDBJ whole genome shotgun (WGS) entry which is preliminary data.</text>
</comment>
<dbReference type="Proteomes" id="UP000549394">
    <property type="component" value="Unassembled WGS sequence"/>
</dbReference>
<organism evidence="2 3">
    <name type="scientific">Dimorphilus gyrociliatus</name>
    <dbReference type="NCBI Taxonomy" id="2664684"/>
    <lineage>
        <taxon>Eukaryota</taxon>
        <taxon>Metazoa</taxon>
        <taxon>Spiralia</taxon>
        <taxon>Lophotrochozoa</taxon>
        <taxon>Annelida</taxon>
        <taxon>Polychaeta</taxon>
        <taxon>Polychaeta incertae sedis</taxon>
        <taxon>Dinophilidae</taxon>
        <taxon>Dimorphilus</taxon>
    </lineage>
</organism>
<reference evidence="2 3" key="1">
    <citation type="submission" date="2020-08" db="EMBL/GenBank/DDBJ databases">
        <authorList>
            <person name="Hejnol A."/>
        </authorList>
    </citation>
    <scope>NUCLEOTIDE SEQUENCE [LARGE SCALE GENOMIC DNA]</scope>
</reference>
<feature type="compositionally biased region" description="Polar residues" evidence="1">
    <location>
        <begin position="51"/>
        <end position="64"/>
    </location>
</feature>
<evidence type="ECO:0000313" key="2">
    <source>
        <dbReference type="EMBL" id="CAD5112945.1"/>
    </source>
</evidence>
<feature type="compositionally biased region" description="Basic and acidic residues" evidence="1">
    <location>
        <begin position="40"/>
        <end position="49"/>
    </location>
</feature>
<dbReference type="EMBL" id="CAJFCJ010000003">
    <property type="protein sequence ID" value="CAD5112945.1"/>
    <property type="molecule type" value="Genomic_DNA"/>
</dbReference>
<gene>
    <name evidence="2" type="ORF">DGYR_LOCUS2003</name>
</gene>
<protein>
    <submittedName>
        <fullName evidence="2">DgyrCDS2153</fullName>
    </submittedName>
</protein>
<feature type="region of interest" description="Disordered" evidence="1">
    <location>
        <begin position="1"/>
        <end position="25"/>
    </location>
</feature>